<name>A0ACA9MM13_9GLOM</name>
<organism evidence="1 2">
    <name type="scientific">Racocetra persica</name>
    <dbReference type="NCBI Taxonomy" id="160502"/>
    <lineage>
        <taxon>Eukaryota</taxon>
        <taxon>Fungi</taxon>
        <taxon>Fungi incertae sedis</taxon>
        <taxon>Mucoromycota</taxon>
        <taxon>Glomeromycotina</taxon>
        <taxon>Glomeromycetes</taxon>
        <taxon>Diversisporales</taxon>
        <taxon>Gigasporaceae</taxon>
        <taxon>Racocetra</taxon>
    </lineage>
</organism>
<feature type="non-terminal residue" evidence="1">
    <location>
        <position position="1"/>
    </location>
</feature>
<protein>
    <submittedName>
        <fullName evidence="1">15313_t:CDS:1</fullName>
    </submittedName>
</protein>
<accession>A0ACA9MM13</accession>
<gene>
    <name evidence="1" type="ORF">RPERSI_LOCUS5908</name>
</gene>
<evidence type="ECO:0000313" key="1">
    <source>
        <dbReference type="EMBL" id="CAG8600706.1"/>
    </source>
</evidence>
<keyword evidence="2" id="KW-1185">Reference proteome</keyword>
<proteinExistence type="predicted"/>
<reference evidence="1" key="1">
    <citation type="submission" date="2021-06" db="EMBL/GenBank/DDBJ databases">
        <authorList>
            <person name="Kallberg Y."/>
            <person name="Tangrot J."/>
            <person name="Rosling A."/>
        </authorList>
    </citation>
    <scope>NUCLEOTIDE SEQUENCE</scope>
    <source>
        <strain evidence="1">MA461A</strain>
    </source>
</reference>
<comment type="caution">
    <text evidence="1">The sequence shown here is derived from an EMBL/GenBank/DDBJ whole genome shotgun (WGS) entry which is preliminary data.</text>
</comment>
<sequence length="109" mass="12508">LSRGGICKQPLVRQFQKGLERKKEISKVFLKQQISKMNQKELNQVQSELQKGAAGLATETAKIQHDYIFVKEENQFVHITNCRTCEDKKEQKKAETNEAADSKKPYKLG</sequence>
<dbReference type="Proteomes" id="UP000789920">
    <property type="component" value="Unassembled WGS sequence"/>
</dbReference>
<dbReference type="EMBL" id="CAJVQC010009111">
    <property type="protein sequence ID" value="CAG8600706.1"/>
    <property type="molecule type" value="Genomic_DNA"/>
</dbReference>
<evidence type="ECO:0000313" key="2">
    <source>
        <dbReference type="Proteomes" id="UP000789920"/>
    </source>
</evidence>